<organism evidence="3 4">
    <name type="scientific">Nonomuraea coxensis DSM 45129</name>
    <dbReference type="NCBI Taxonomy" id="1122611"/>
    <lineage>
        <taxon>Bacteria</taxon>
        <taxon>Bacillati</taxon>
        <taxon>Actinomycetota</taxon>
        <taxon>Actinomycetes</taxon>
        <taxon>Streptosporangiales</taxon>
        <taxon>Streptosporangiaceae</taxon>
        <taxon>Nonomuraea</taxon>
    </lineage>
</organism>
<evidence type="ECO:0000313" key="3">
    <source>
        <dbReference type="EMBL" id="QYC45828.1"/>
    </source>
</evidence>
<dbReference type="PANTHER" id="PTHR33169:SF14">
    <property type="entry name" value="TRANSCRIPTIONAL REGULATOR RV3488"/>
    <property type="match status" value="1"/>
</dbReference>
<keyword evidence="4" id="KW-1185">Reference proteome</keyword>
<evidence type="ECO:0000256" key="1">
    <source>
        <dbReference type="SAM" id="MobiDB-lite"/>
    </source>
</evidence>
<dbReference type="Gene3D" id="1.10.10.10">
    <property type="entry name" value="Winged helix-like DNA-binding domain superfamily/Winged helix DNA-binding domain"/>
    <property type="match status" value="1"/>
</dbReference>
<evidence type="ECO:0000259" key="2">
    <source>
        <dbReference type="Pfam" id="PF03551"/>
    </source>
</evidence>
<reference evidence="3 4" key="1">
    <citation type="journal article" date="2021" name="ACS Chem. Biol.">
        <title>Genomic-Led Discovery of a Novel Glycopeptide Antibiotic by Nonomuraea coxensis DSM 45129.</title>
        <authorList>
            <person name="Yushchuk O."/>
            <person name="Vior N.M."/>
            <person name="Andreo-Vidal A."/>
            <person name="Berini F."/>
            <person name="Ruckert C."/>
            <person name="Busche T."/>
            <person name="Binda E."/>
            <person name="Kalinowski J."/>
            <person name="Truman A.W."/>
            <person name="Marinelli F."/>
        </authorList>
    </citation>
    <scope>NUCLEOTIDE SEQUENCE [LARGE SCALE GENOMIC DNA]</scope>
    <source>
        <strain evidence="3 4">DSM 45129</strain>
    </source>
</reference>
<proteinExistence type="predicted"/>
<dbReference type="Proteomes" id="UP000824681">
    <property type="component" value="Chromosome"/>
</dbReference>
<dbReference type="RefSeq" id="WP_020540920.1">
    <property type="nucleotide sequence ID" value="NZ_CP068985.1"/>
</dbReference>
<dbReference type="InterPro" id="IPR005149">
    <property type="entry name" value="Tscrpt_reg_PadR_N"/>
</dbReference>
<feature type="compositionally biased region" description="Low complexity" evidence="1">
    <location>
        <begin position="122"/>
        <end position="134"/>
    </location>
</feature>
<accession>A0ABX8UDM9</accession>
<sequence>MSGSDVRGLLPPFLLLLICERPGHGYDLIERLARMGASDAEPGQVYRALRSLERAGHLASAWVASEAGPARRRYELTTGGMAELQAWMRRLTEVRQLLETCLARWTRITQEAGGQDEGGRGLPARRGPAGPGEESLASCEPVPAVQEGPATGWEEATWVRTRR</sequence>
<evidence type="ECO:0000313" key="4">
    <source>
        <dbReference type="Proteomes" id="UP000824681"/>
    </source>
</evidence>
<dbReference type="SUPFAM" id="SSF46785">
    <property type="entry name" value="Winged helix' DNA-binding domain"/>
    <property type="match status" value="1"/>
</dbReference>
<gene>
    <name evidence="3" type="ORF">Nocox_41435</name>
</gene>
<protein>
    <submittedName>
        <fullName evidence="3">Transcriptional regulator PadR-like family protein</fullName>
    </submittedName>
</protein>
<dbReference type="Pfam" id="PF03551">
    <property type="entry name" value="PadR"/>
    <property type="match status" value="1"/>
</dbReference>
<feature type="domain" description="Transcription regulator PadR N-terminal" evidence="2">
    <location>
        <begin position="14"/>
        <end position="85"/>
    </location>
</feature>
<name>A0ABX8UDM9_9ACTN</name>
<dbReference type="EMBL" id="CP068985">
    <property type="protein sequence ID" value="QYC45828.1"/>
    <property type="molecule type" value="Genomic_DNA"/>
</dbReference>
<dbReference type="InterPro" id="IPR036388">
    <property type="entry name" value="WH-like_DNA-bd_sf"/>
</dbReference>
<dbReference type="InterPro" id="IPR036390">
    <property type="entry name" value="WH_DNA-bd_sf"/>
</dbReference>
<dbReference type="InterPro" id="IPR052509">
    <property type="entry name" value="Metal_resp_DNA-bind_regulator"/>
</dbReference>
<feature type="region of interest" description="Disordered" evidence="1">
    <location>
        <begin position="112"/>
        <end position="163"/>
    </location>
</feature>
<dbReference type="PANTHER" id="PTHR33169">
    <property type="entry name" value="PADR-FAMILY TRANSCRIPTIONAL REGULATOR"/>
    <property type="match status" value="1"/>
</dbReference>